<comment type="caution">
    <text evidence="2">The sequence shown here is derived from an EMBL/GenBank/DDBJ whole genome shotgun (WGS) entry which is preliminary data.</text>
</comment>
<dbReference type="Proteomes" id="UP000024332">
    <property type="component" value="Unassembled WGS sequence"/>
</dbReference>
<gene>
    <name evidence="2" type="ORF">CM19_09135</name>
</gene>
<accession>A0A031LM91</accession>
<evidence type="ECO:0000313" key="2">
    <source>
        <dbReference type="EMBL" id="EZQ03872.1"/>
    </source>
</evidence>
<dbReference type="OrthoDB" id="117530at2157"/>
<dbReference type="GO" id="GO:0030515">
    <property type="term" value="F:snoRNA binding"/>
    <property type="evidence" value="ECO:0007669"/>
    <property type="project" value="TreeGrafter"/>
</dbReference>
<dbReference type="SUPFAM" id="SSF52954">
    <property type="entry name" value="Class II aaRS ABD-related"/>
    <property type="match status" value="1"/>
</dbReference>
<dbReference type="InterPro" id="IPR044281">
    <property type="entry name" value="IMP4/RPF1"/>
</dbReference>
<sequence length="164" mass="19192">MLTRHIDIVLTTSRYPSPRVRSFLKELNNVIPFSVKINRGKQNFESLIRSARKLGAKYLFLISSNKGNPEKIHIYELYSIEKVYEMKIDGVSLLAEHRYRSLEIKRLCLGKIECKEMSPLLIYFGVSGEECRYTINIFRESNLCIIKFLDNFNRLIGPIIKCRI</sequence>
<feature type="domain" description="Brix" evidence="1">
    <location>
        <begin position="6"/>
        <end position="164"/>
    </location>
</feature>
<organism evidence="2 3">
    <name type="scientific">Candidatus Acidianus copahuensis</name>
    <dbReference type="NCBI Taxonomy" id="1160895"/>
    <lineage>
        <taxon>Archaea</taxon>
        <taxon>Thermoproteota</taxon>
        <taxon>Thermoprotei</taxon>
        <taxon>Sulfolobales</taxon>
        <taxon>Sulfolobaceae</taxon>
        <taxon>Acidianus</taxon>
    </lineage>
</organism>
<dbReference type="EMBL" id="JFZT01000047">
    <property type="protein sequence ID" value="EZQ03872.1"/>
    <property type="molecule type" value="Genomic_DNA"/>
</dbReference>
<dbReference type="PROSITE" id="PS50833">
    <property type="entry name" value="BRIX"/>
    <property type="match status" value="1"/>
</dbReference>
<dbReference type="STRING" id="1160895.CM19_09135"/>
<dbReference type="GO" id="GO:0006364">
    <property type="term" value="P:rRNA processing"/>
    <property type="evidence" value="ECO:0007669"/>
    <property type="project" value="InterPro"/>
</dbReference>
<dbReference type="SMART" id="SM00879">
    <property type="entry name" value="Brix"/>
    <property type="match status" value="1"/>
</dbReference>
<dbReference type="Gene3D" id="3.40.50.10480">
    <property type="entry name" value="Probable brix-domain ribosomal biogenesis protein"/>
    <property type="match status" value="1"/>
</dbReference>
<dbReference type="GO" id="GO:0042134">
    <property type="term" value="F:rRNA primary transcript binding"/>
    <property type="evidence" value="ECO:0007669"/>
    <property type="project" value="InterPro"/>
</dbReference>
<dbReference type="InterPro" id="IPR007109">
    <property type="entry name" value="Brix"/>
</dbReference>
<evidence type="ECO:0000259" key="1">
    <source>
        <dbReference type="PROSITE" id="PS50833"/>
    </source>
</evidence>
<reference evidence="2 3" key="1">
    <citation type="submission" date="2014-03" db="EMBL/GenBank/DDBJ databases">
        <title>Draft genome sequence of the novel thermoacidophilic archaea Acidianus copahuensis ALE1 strain, isolated from Copahue volcanic area in Neuquen Argentina.</title>
        <authorList>
            <person name="Urbieta M.S."/>
            <person name="Rascovan N."/>
            <person name="Castro C."/>
            <person name="Revale S."/>
            <person name="Giaveno M.A."/>
            <person name="Vazquez M.P."/>
            <person name="Donati E.R."/>
        </authorList>
    </citation>
    <scope>NUCLEOTIDE SEQUENCE [LARGE SCALE GENOMIC DNA]</scope>
    <source>
        <strain evidence="2 3">ALE1</strain>
    </source>
</reference>
<evidence type="ECO:0000313" key="3">
    <source>
        <dbReference type="Proteomes" id="UP000024332"/>
    </source>
</evidence>
<proteinExistence type="predicted"/>
<name>A0A031LM91_9CREN</name>
<keyword evidence="3" id="KW-1185">Reference proteome</keyword>
<dbReference type="PANTHER" id="PTHR22734:SF2">
    <property type="entry name" value="U3 SMALL NUCLEOLAR RIBONUCLEOPROTEIN PROTEIN IMP4"/>
    <property type="match status" value="1"/>
</dbReference>
<dbReference type="RefSeq" id="WP_052349508.1">
    <property type="nucleotide sequence ID" value="NZ_JFZT01000047.1"/>
</dbReference>
<dbReference type="AlphaFoldDB" id="A0A031LM91"/>
<protein>
    <submittedName>
        <fullName evidence="2">Ribosomal biogenesis protein</fullName>
    </submittedName>
</protein>
<dbReference type="PANTHER" id="PTHR22734">
    <property type="entry name" value="U3 SMALL NUCLEOLAR RIBONUCLEOPROTEIN PROTEIN IMP4"/>
    <property type="match status" value="1"/>
</dbReference>